<dbReference type="SUPFAM" id="SSF50249">
    <property type="entry name" value="Nucleic acid-binding proteins"/>
    <property type="match status" value="1"/>
</dbReference>
<dbReference type="Pfam" id="PF08661">
    <property type="entry name" value="Rep_fac-A_3"/>
    <property type="match status" value="1"/>
</dbReference>
<keyword evidence="3" id="KW-0539">Nucleus</keyword>
<dbReference type="CDD" id="cd04479">
    <property type="entry name" value="RPA3"/>
    <property type="match status" value="1"/>
</dbReference>
<dbReference type="Proteomes" id="UP000620124">
    <property type="component" value="Unassembled WGS sequence"/>
</dbReference>
<gene>
    <name evidence="4" type="ORF">MVEN_02056000</name>
</gene>
<evidence type="ECO:0000313" key="4">
    <source>
        <dbReference type="EMBL" id="KAF7338306.1"/>
    </source>
</evidence>
<dbReference type="OrthoDB" id="188186at2759"/>
<accession>A0A8H7CJ94</accession>
<dbReference type="PANTHER" id="PTHR15114">
    <property type="entry name" value="REPLICATION PROTEIN A3"/>
    <property type="match status" value="1"/>
</dbReference>
<dbReference type="Gene3D" id="2.40.50.140">
    <property type="entry name" value="Nucleic acid-binding proteins"/>
    <property type="match status" value="1"/>
</dbReference>
<dbReference type="GO" id="GO:0006284">
    <property type="term" value="P:base-excision repair"/>
    <property type="evidence" value="ECO:0007669"/>
    <property type="project" value="TreeGrafter"/>
</dbReference>
<dbReference type="AlphaFoldDB" id="A0A8H7CJ94"/>
<evidence type="ECO:0000313" key="5">
    <source>
        <dbReference type="Proteomes" id="UP000620124"/>
    </source>
</evidence>
<dbReference type="GO" id="GO:0035861">
    <property type="term" value="C:site of double-strand break"/>
    <property type="evidence" value="ECO:0007669"/>
    <property type="project" value="TreeGrafter"/>
</dbReference>
<dbReference type="PANTHER" id="PTHR15114:SF1">
    <property type="entry name" value="REPLICATION PROTEIN A 14 KDA SUBUNIT"/>
    <property type="match status" value="1"/>
</dbReference>
<protein>
    <recommendedName>
        <fullName evidence="6">Replication factor A protein 3</fullName>
    </recommendedName>
</protein>
<dbReference type="EMBL" id="JACAZI010000021">
    <property type="protein sequence ID" value="KAF7338306.1"/>
    <property type="molecule type" value="Genomic_DNA"/>
</dbReference>
<comment type="caution">
    <text evidence="4">The sequence shown here is derived from an EMBL/GenBank/DDBJ whole genome shotgun (WGS) entry which is preliminary data.</text>
</comment>
<dbReference type="GO" id="GO:0000724">
    <property type="term" value="P:double-strand break repair via homologous recombination"/>
    <property type="evidence" value="ECO:0007669"/>
    <property type="project" value="TreeGrafter"/>
</dbReference>
<reference evidence="4" key="1">
    <citation type="submission" date="2020-05" db="EMBL/GenBank/DDBJ databases">
        <title>Mycena genomes resolve the evolution of fungal bioluminescence.</title>
        <authorList>
            <person name="Tsai I.J."/>
        </authorList>
    </citation>
    <scope>NUCLEOTIDE SEQUENCE</scope>
    <source>
        <strain evidence="4">CCC161011</strain>
    </source>
</reference>
<comment type="subcellular location">
    <subcellularLocation>
        <location evidence="1">Nucleus</location>
    </subcellularLocation>
</comment>
<organism evidence="4 5">
    <name type="scientific">Mycena venus</name>
    <dbReference type="NCBI Taxonomy" id="2733690"/>
    <lineage>
        <taxon>Eukaryota</taxon>
        <taxon>Fungi</taxon>
        <taxon>Dikarya</taxon>
        <taxon>Basidiomycota</taxon>
        <taxon>Agaricomycotina</taxon>
        <taxon>Agaricomycetes</taxon>
        <taxon>Agaricomycetidae</taxon>
        <taxon>Agaricales</taxon>
        <taxon>Marasmiineae</taxon>
        <taxon>Mycenaceae</taxon>
        <taxon>Mycena</taxon>
    </lineage>
</organism>
<dbReference type="GO" id="GO:0003697">
    <property type="term" value="F:single-stranded DNA binding"/>
    <property type="evidence" value="ECO:0007669"/>
    <property type="project" value="TreeGrafter"/>
</dbReference>
<dbReference type="GO" id="GO:0003684">
    <property type="term" value="F:damaged DNA binding"/>
    <property type="evidence" value="ECO:0007669"/>
    <property type="project" value="TreeGrafter"/>
</dbReference>
<sequence length="115" mass="12875">MATPIESFSSQRVNSTLLPRFVGKVVRLTCRPIKLTPAGWTVQASDGGEVLVTLMTDHLTPDAYYEVIGNVATPNSIKMFRSMNLGNDLDMPLVNDTINLMHDPRFYQKIFVESE</sequence>
<dbReference type="GO" id="GO:0006298">
    <property type="term" value="P:mismatch repair"/>
    <property type="evidence" value="ECO:0007669"/>
    <property type="project" value="TreeGrafter"/>
</dbReference>
<comment type="similarity">
    <text evidence="2">Belongs to the replication factor A protein 3 family.</text>
</comment>
<dbReference type="InterPro" id="IPR013970">
    <property type="entry name" value="Rfa2"/>
</dbReference>
<evidence type="ECO:0000256" key="3">
    <source>
        <dbReference type="ARBA" id="ARBA00023242"/>
    </source>
</evidence>
<evidence type="ECO:0008006" key="6">
    <source>
        <dbReference type="Google" id="ProtNLM"/>
    </source>
</evidence>
<evidence type="ECO:0000256" key="2">
    <source>
        <dbReference type="ARBA" id="ARBA00009761"/>
    </source>
</evidence>
<keyword evidence="5" id="KW-1185">Reference proteome</keyword>
<dbReference type="GO" id="GO:0005662">
    <property type="term" value="C:DNA replication factor A complex"/>
    <property type="evidence" value="ECO:0007669"/>
    <property type="project" value="TreeGrafter"/>
</dbReference>
<dbReference type="GO" id="GO:0006260">
    <property type="term" value="P:DNA replication"/>
    <property type="evidence" value="ECO:0007669"/>
    <property type="project" value="InterPro"/>
</dbReference>
<dbReference type="GO" id="GO:0006289">
    <property type="term" value="P:nucleotide-excision repair"/>
    <property type="evidence" value="ECO:0007669"/>
    <property type="project" value="TreeGrafter"/>
</dbReference>
<name>A0A8H7CJ94_9AGAR</name>
<evidence type="ECO:0000256" key="1">
    <source>
        <dbReference type="ARBA" id="ARBA00004123"/>
    </source>
</evidence>
<proteinExistence type="inferred from homology"/>
<dbReference type="InterPro" id="IPR012340">
    <property type="entry name" value="NA-bd_OB-fold"/>
</dbReference>